<reference evidence="2 3" key="1">
    <citation type="submission" date="2007-06" db="EMBL/GenBank/DDBJ databases">
        <title>The Genome Sequence of Coccidioides posadasii RMSCC_3488.</title>
        <authorList>
            <consortium name="Coccidioides Genome Resources Consortium"/>
            <consortium name="The Broad Institute Genome Sequencing Platform"/>
            <person name="Henn M.R."/>
            <person name="Sykes S."/>
            <person name="Young S."/>
            <person name="Jaffe D."/>
            <person name="Berlin A."/>
            <person name="Alvarez P."/>
            <person name="Butler J."/>
            <person name="Gnerre S."/>
            <person name="Grabherr M."/>
            <person name="Mauceli E."/>
            <person name="Brockman W."/>
            <person name="Kodira C."/>
            <person name="Alvarado L."/>
            <person name="Zeng Q."/>
            <person name="Crawford M."/>
            <person name="Antoine C."/>
            <person name="Devon K."/>
            <person name="Galgiani J."/>
            <person name="Orsborn K."/>
            <person name="Lewis M.L."/>
            <person name="Nusbaum C."/>
            <person name="Galagan J."/>
            <person name="Birren B."/>
        </authorList>
    </citation>
    <scope>NUCLEOTIDE SEQUENCE [LARGE SCALE GENOMIC DNA]</scope>
    <source>
        <strain evidence="2 3">RMSCC 3488</strain>
    </source>
</reference>
<feature type="region of interest" description="Disordered" evidence="1">
    <location>
        <begin position="16"/>
        <end position="35"/>
    </location>
</feature>
<protein>
    <submittedName>
        <fullName evidence="2">Uncharacterized protein</fullName>
    </submittedName>
</protein>
<dbReference type="EMBL" id="DS268109">
    <property type="protein sequence ID" value="KMM65243.1"/>
    <property type="molecule type" value="Genomic_DNA"/>
</dbReference>
<evidence type="ECO:0000313" key="2">
    <source>
        <dbReference type="EMBL" id="KMM65243.1"/>
    </source>
</evidence>
<dbReference type="Proteomes" id="UP000054567">
    <property type="component" value="Unassembled WGS sequence"/>
</dbReference>
<evidence type="ECO:0000256" key="1">
    <source>
        <dbReference type="SAM" id="MobiDB-lite"/>
    </source>
</evidence>
<dbReference type="VEuPathDB" id="FungiDB:CPAG_01594"/>
<feature type="compositionally biased region" description="Basic and acidic residues" evidence="1">
    <location>
        <begin position="19"/>
        <end position="35"/>
    </location>
</feature>
<organism evidence="2 3">
    <name type="scientific">Coccidioides posadasii RMSCC 3488</name>
    <dbReference type="NCBI Taxonomy" id="454284"/>
    <lineage>
        <taxon>Eukaryota</taxon>
        <taxon>Fungi</taxon>
        <taxon>Dikarya</taxon>
        <taxon>Ascomycota</taxon>
        <taxon>Pezizomycotina</taxon>
        <taxon>Eurotiomycetes</taxon>
        <taxon>Eurotiomycetidae</taxon>
        <taxon>Onygenales</taxon>
        <taxon>Onygenaceae</taxon>
        <taxon>Coccidioides</taxon>
    </lineage>
</organism>
<proteinExistence type="predicted"/>
<reference evidence="3" key="3">
    <citation type="journal article" date="2010" name="Genome Res.">
        <title>Population genomic sequencing of Coccidioides fungi reveals recent hybridization and transposon control.</title>
        <authorList>
            <person name="Neafsey D.E."/>
            <person name="Barker B.M."/>
            <person name="Sharpton T.J."/>
            <person name="Stajich J.E."/>
            <person name="Park D.J."/>
            <person name="Whiston E."/>
            <person name="Hung C.-Y."/>
            <person name="McMahan C."/>
            <person name="White J."/>
            <person name="Sykes S."/>
            <person name="Heiman D."/>
            <person name="Young S."/>
            <person name="Zeng Q."/>
            <person name="Abouelleil A."/>
            <person name="Aftuck L."/>
            <person name="Bessette D."/>
            <person name="Brown A."/>
            <person name="FitzGerald M."/>
            <person name="Lui A."/>
            <person name="Macdonald J.P."/>
            <person name="Priest M."/>
            <person name="Orbach M.J."/>
            <person name="Galgiani J.N."/>
            <person name="Kirkland T.N."/>
            <person name="Cole G.T."/>
            <person name="Birren B.W."/>
            <person name="Henn M.R."/>
            <person name="Taylor J.W."/>
            <person name="Rounsley S.D."/>
        </authorList>
    </citation>
    <scope>NUCLEOTIDE SEQUENCE [LARGE SCALE GENOMIC DNA]</scope>
    <source>
        <strain evidence="3">RMSCC 3488</strain>
    </source>
</reference>
<name>A0A0J6F520_COCPO</name>
<dbReference type="AlphaFoldDB" id="A0A0J6F520"/>
<gene>
    <name evidence="2" type="ORF">CPAG_01594</name>
</gene>
<reference evidence="3" key="2">
    <citation type="journal article" date="2009" name="Genome Res.">
        <title>Comparative genomic analyses of the human fungal pathogens Coccidioides and their relatives.</title>
        <authorList>
            <person name="Sharpton T.J."/>
            <person name="Stajich J.E."/>
            <person name="Rounsley S.D."/>
            <person name="Gardner M.J."/>
            <person name="Wortman J.R."/>
            <person name="Jordar V.S."/>
            <person name="Maiti R."/>
            <person name="Kodira C.D."/>
            <person name="Neafsey D.E."/>
            <person name="Zeng Q."/>
            <person name="Hung C.-Y."/>
            <person name="McMahan C."/>
            <person name="Muszewska A."/>
            <person name="Grynberg M."/>
            <person name="Mandel M.A."/>
            <person name="Kellner E.M."/>
            <person name="Barker B.M."/>
            <person name="Galgiani J.N."/>
            <person name="Orbach M.J."/>
            <person name="Kirkland T.N."/>
            <person name="Cole G.T."/>
            <person name="Henn M.R."/>
            <person name="Birren B.W."/>
            <person name="Taylor J.W."/>
        </authorList>
    </citation>
    <scope>NUCLEOTIDE SEQUENCE [LARGE SCALE GENOMIC DNA]</scope>
    <source>
        <strain evidence="3">RMSCC 3488</strain>
    </source>
</reference>
<accession>A0A0J6F520</accession>
<evidence type="ECO:0000313" key="3">
    <source>
        <dbReference type="Proteomes" id="UP000054567"/>
    </source>
</evidence>
<sequence>MAGRLAGFAARSRYLPKGRRGETAHDAGRGSQEHPTRKACQVLQLSVYPAPHSDLRCLYSYKATGSARVRTLQDLCSGPTEYIPGSTLSSPRNAVIFSKLEHEQQSDSLCPGLHTLLFLLLSSPLLLYSLSSLSLPPSSPPSSSSSLIVRQPSLSPSYRFQLNVYSSLFLLPSSPVDYLHGVPFNPILPPTFIGSRFLCRLPPGFPARQNHPSLATLY</sequence>